<dbReference type="SUPFAM" id="SSF50475">
    <property type="entry name" value="FMN-binding split barrel"/>
    <property type="match status" value="1"/>
</dbReference>
<evidence type="ECO:0000259" key="2">
    <source>
        <dbReference type="Pfam" id="PF20695"/>
    </source>
</evidence>
<dbReference type="PANTHER" id="PTHR30108">
    <property type="entry name" value="3-OCTAPRENYL-4-HYDROXYBENZOATE CARBOXY-LYASE-RELATED"/>
    <property type="match status" value="1"/>
</dbReference>
<dbReference type="EMBL" id="FNIN01000002">
    <property type="protein sequence ID" value="SDN51563.1"/>
    <property type="molecule type" value="Genomic_DNA"/>
</dbReference>
<dbReference type="STRING" id="206665.SAMN04488516_102364"/>
<evidence type="ECO:0000313" key="4">
    <source>
        <dbReference type="EMBL" id="SDN51563.1"/>
    </source>
</evidence>
<name>A0A1H0C0Z5_9BACT</name>
<dbReference type="InterPro" id="IPR002830">
    <property type="entry name" value="UbiD"/>
</dbReference>
<dbReference type="RefSeq" id="WP_092063875.1">
    <property type="nucleotide sequence ID" value="NZ_FNIN01000002.1"/>
</dbReference>
<evidence type="ECO:0000259" key="1">
    <source>
        <dbReference type="Pfam" id="PF01977"/>
    </source>
</evidence>
<dbReference type="NCBIfam" id="TIGR00148">
    <property type="entry name" value="UbiD family decarboxylase"/>
    <property type="match status" value="1"/>
</dbReference>
<dbReference type="Pfam" id="PF20695">
    <property type="entry name" value="UbiD_N"/>
    <property type="match status" value="1"/>
</dbReference>
<organism evidence="4 5">
    <name type="scientific">Desulfonauticus submarinus</name>
    <dbReference type="NCBI Taxonomy" id="206665"/>
    <lineage>
        <taxon>Bacteria</taxon>
        <taxon>Pseudomonadati</taxon>
        <taxon>Thermodesulfobacteriota</taxon>
        <taxon>Desulfovibrionia</taxon>
        <taxon>Desulfovibrionales</taxon>
        <taxon>Desulfonauticaceae</taxon>
        <taxon>Desulfonauticus</taxon>
    </lineage>
</organism>
<feature type="domain" description="3-octaprenyl-4-hydroxybenzoate carboxy-lyase-like N-terminal" evidence="2">
    <location>
        <begin position="8"/>
        <end position="84"/>
    </location>
</feature>
<dbReference type="AlphaFoldDB" id="A0A1H0C0Z5"/>
<dbReference type="GO" id="GO:0005737">
    <property type="term" value="C:cytoplasm"/>
    <property type="evidence" value="ECO:0007669"/>
    <property type="project" value="TreeGrafter"/>
</dbReference>
<dbReference type="Proteomes" id="UP000199602">
    <property type="component" value="Unassembled WGS sequence"/>
</dbReference>
<dbReference type="SUPFAM" id="SSF143968">
    <property type="entry name" value="UbiD C-terminal domain-like"/>
    <property type="match status" value="2"/>
</dbReference>
<keyword evidence="5" id="KW-1185">Reference proteome</keyword>
<proteinExistence type="predicted"/>
<reference evidence="4 5" key="1">
    <citation type="submission" date="2016-10" db="EMBL/GenBank/DDBJ databases">
        <authorList>
            <person name="de Groot N.N."/>
        </authorList>
    </citation>
    <scope>NUCLEOTIDE SEQUENCE [LARGE SCALE GENOMIC DNA]</scope>
    <source>
        <strain evidence="4 5">DSM 15269</strain>
    </source>
</reference>
<evidence type="ECO:0000313" key="5">
    <source>
        <dbReference type="Proteomes" id="UP000199602"/>
    </source>
</evidence>
<feature type="domain" description="3-octaprenyl-4-hydroxybenzoate carboxy-lyase-like Rift-related" evidence="1">
    <location>
        <begin position="121"/>
        <end position="312"/>
    </location>
</feature>
<dbReference type="Pfam" id="PF20696">
    <property type="entry name" value="UbiD_C"/>
    <property type="match status" value="1"/>
</dbReference>
<dbReference type="Pfam" id="PF01977">
    <property type="entry name" value="UbiD"/>
    <property type="match status" value="1"/>
</dbReference>
<sequence>MKNLQQVIYALEKNNDLVRIKTEVDPYLQVAAIQRRIFRAKGPAILFEKVKNSPFPMLGNLFGTRQRLNFIFSKTLKTVETLFKLKLSPFEVLKSPTKLSKLPKIFLTTIPKTVSTGPILAQKIKISQLPALVSWPLDGGPYITLPQVYTENPLKPGYFHSNLGMYRVQLKGNNYILNEEVGLHYQIHRGIGVHHKNALDKGEPLWVNIFIGGPPAMTLAAIMPLPEGISELLFAGVLAGHRIKMIKQKENLPISAEADFCLCGYIDGLKPEGPFGDHLGYYSLKHDFPVLKITRVYAKKNAIWPFTTVGRPPQEDTIFGEFIHDLTKDLVPQVFTGVKQIHAVDAAGVHPLLLAVGRESYVPFAAEKIPQEILTQAMSLLGQTQTALSKYLLIVGEENIDVKNIPQFFDYFLSRIDLKRDLHFITRTTMDTLDYTGISLNQGSKLVAAACGSKKRKLGLKQDFLEIKWPAGIFQPMFFAPGIGILGWQKHTLPKDTQDKTLVTLGKILYNIPKIEKFPLLVITDDPLFTAANWENFLWITFTRSDPATDIYGIDEYYKCKHWGAKKAILIDARLKSYHAPPLEEDPETINTIKEIMFKEKLGKYFE</sequence>
<dbReference type="Gene3D" id="3.40.1670.10">
    <property type="entry name" value="UbiD C-terminal domain-like"/>
    <property type="match status" value="1"/>
</dbReference>
<gene>
    <name evidence="4" type="ORF">SAMN04488516_102364</name>
</gene>
<feature type="domain" description="3-octaprenyl-4-hydroxybenzoate carboxy-lyase-like C-terminal" evidence="3">
    <location>
        <begin position="318"/>
        <end position="450"/>
    </location>
</feature>
<dbReference type="InterPro" id="IPR049381">
    <property type="entry name" value="UbiD-like_C"/>
</dbReference>
<dbReference type="OrthoDB" id="9809841at2"/>
<dbReference type="InterPro" id="IPR048304">
    <property type="entry name" value="UbiD_Rift_dom"/>
</dbReference>
<dbReference type="InterPro" id="IPR049383">
    <property type="entry name" value="UbiD-like_N"/>
</dbReference>
<protein>
    <submittedName>
        <fullName evidence="4">4-hydroxy-3-polyprenylbenzoate decarboxylase</fullName>
    </submittedName>
</protein>
<evidence type="ECO:0000259" key="3">
    <source>
        <dbReference type="Pfam" id="PF20696"/>
    </source>
</evidence>
<dbReference type="PANTHER" id="PTHR30108:SF7">
    <property type="entry name" value="3-POLYPRENYL-4-HYDROXYBENZOATE DECARBOXYLASE"/>
    <property type="match status" value="1"/>
</dbReference>
<dbReference type="GO" id="GO:0016831">
    <property type="term" value="F:carboxy-lyase activity"/>
    <property type="evidence" value="ECO:0007669"/>
    <property type="project" value="InterPro"/>
</dbReference>
<accession>A0A1H0C0Z5</accession>